<dbReference type="InterPro" id="IPR025870">
    <property type="entry name" value="Glyoxalase-like_dom"/>
</dbReference>
<feature type="domain" description="Glyoxalase-like" evidence="1">
    <location>
        <begin position="4"/>
        <end position="179"/>
    </location>
</feature>
<dbReference type="InterPro" id="IPR029068">
    <property type="entry name" value="Glyas_Bleomycin-R_OHBP_Dase"/>
</dbReference>
<sequence>MPQLDHLVLLVPREVLDQPPESLTTVFSLYPGGQHADGKTFNTLILLEDGVYIELIAFSTENLKEGHWWGSMPNGWIDWALLGEPSDDVRKSLTGTILHPIVDSPLQGKMFHTVSHHKVEGREETAKRYDGRGVDNRRGNVPFWCHDLTDRTLRVPPPPSPHPSKVTSIRQLTFIVHRERLPRYRDFYSSLVTLTRDAENLMELNLDTPRGGSCKVVVKTPENEMEEEFVGGEDGGPLLYRVSLSEEQRKI</sequence>
<protein>
    <recommendedName>
        <fullName evidence="1">Glyoxalase-like domain-containing protein</fullName>
    </recommendedName>
</protein>
<dbReference type="OrthoDB" id="408973at2759"/>
<accession>A0A2P6MRS4</accession>
<evidence type="ECO:0000313" key="3">
    <source>
        <dbReference type="Proteomes" id="UP000241769"/>
    </source>
</evidence>
<dbReference type="PANTHER" id="PTHR40265">
    <property type="entry name" value="BLL2707 PROTEIN"/>
    <property type="match status" value="1"/>
</dbReference>
<dbReference type="AlphaFoldDB" id="A0A2P6MRS4"/>
<comment type="caution">
    <text evidence="2">The sequence shown here is derived from an EMBL/GenBank/DDBJ whole genome shotgun (WGS) entry which is preliminary data.</text>
</comment>
<gene>
    <name evidence="2" type="ORF">PROFUN_10302</name>
</gene>
<reference evidence="2 3" key="1">
    <citation type="journal article" date="2018" name="Genome Biol. Evol.">
        <title>Multiple Roots of Fruiting Body Formation in Amoebozoa.</title>
        <authorList>
            <person name="Hillmann F."/>
            <person name="Forbes G."/>
            <person name="Novohradska S."/>
            <person name="Ferling I."/>
            <person name="Riege K."/>
            <person name="Groth M."/>
            <person name="Westermann M."/>
            <person name="Marz M."/>
            <person name="Spaller T."/>
            <person name="Winckler T."/>
            <person name="Schaap P."/>
            <person name="Glockner G."/>
        </authorList>
    </citation>
    <scope>NUCLEOTIDE SEQUENCE [LARGE SCALE GENOMIC DNA]</scope>
    <source>
        <strain evidence="2 3">Jena</strain>
    </source>
</reference>
<evidence type="ECO:0000259" key="1">
    <source>
        <dbReference type="Pfam" id="PF13468"/>
    </source>
</evidence>
<dbReference type="EMBL" id="MDYQ01000464">
    <property type="protein sequence ID" value="PRP74404.1"/>
    <property type="molecule type" value="Genomic_DNA"/>
</dbReference>
<dbReference type="Pfam" id="PF13468">
    <property type="entry name" value="Glyoxalase_3"/>
    <property type="match status" value="1"/>
</dbReference>
<keyword evidence="3" id="KW-1185">Reference proteome</keyword>
<dbReference type="PANTHER" id="PTHR40265:SF1">
    <property type="entry name" value="GLYOXALASE-LIKE DOMAIN-CONTAINING PROTEIN"/>
    <property type="match status" value="1"/>
</dbReference>
<organism evidence="2 3">
    <name type="scientific">Planoprotostelium fungivorum</name>
    <dbReference type="NCBI Taxonomy" id="1890364"/>
    <lineage>
        <taxon>Eukaryota</taxon>
        <taxon>Amoebozoa</taxon>
        <taxon>Evosea</taxon>
        <taxon>Variosea</taxon>
        <taxon>Cavosteliida</taxon>
        <taxon>Cavosteliaceae</taxon>
        <taxon>Planoprotostelium</taxon>
    </lineage>
</organism>
<evidence type="ECO:0000313" key="2">
    <source>
        <dbReference type="EMBL" id="PRP74404.1"/>
    </source>
</evidence>
<dbReference type="Gene3D" id="3.10.180.10">
    <property type="entry name" value="2,3-Dihydroxybiphenyl 1,2-Dioxygenase, domain 1"/>
    <property type="match status" value="1"/>
</dbReference>
<dbReference type="InParanoid" id="A0A2P6MRS4"/>
<proteinExistence type="predicted"/>
<dbReference type="Proteomes" id="UP000241769">
    <property type="component" value="Unassembled WGS sequence"/>
</dbReference>
<name>A0A2P6MRS4_9EUKA</name>